<comment type="similarity">
    <text evidence="2">Belongs to the outer membrane factor (OMF) (TC 1.B.17) family.</text>
</comment>
<keyword evidence="9" id="KW-0732">Signal</keyword>
<dbReference type="PANTHER" id="PTHR30026">
    <property type="entry name" value="OUTER MEMBRANE PROTEIN TOLC"/>
    <property type="match status" value="1"/>
</dbReference>
<dbReference type="InterPro" id="IPR003423">
    <property type="entry name" value="OMP_efflux"/>
</dbReference>
<dbReference type="EMBL" id="QXDL01000109">
    <property type="protein sequence ID" value="RIH82780.1"/>
    <property type="molecule type" value="Genomic_DNA"/>
</dbReference>
<evidence type="ECO:0000256" key="8">
    <source>
        <dbReference type="SAM" id="Coils"/>
    </source>
</evidence>
<proteinExistence type="inferred from homology"/>
<keyword evidence="4" id="KW-1134">Transmembrane beta strand</keyword>
<comment type="caution">
    <text evidence="10">The sequence shown here is derived from an EMBL/GenBank/DDBJ whole genome shotgun (WGS) entry which is preliminary data.</text>
</comment>
<dbReference type="GO" id="GO:0015288">
    <property type="term" value="F:porin activity"/>
    <property type="evidence" value="ECO:0007669"/>
    <property type="project" value="TreeGrafter"/>
</dbReference>
<keyword evidence="8" id="KW-0175">Coiled coil</keyword>
<accession>A0A399EHS5</accession>
<feature type="coiled-coil region" evidence="8">
    <location>
        <begin position="335"/>
        <end position="394"/>
    </location>
</feature>
<sequence length="446" mass="45904">MLSKPLLWLPLLALATSAQALSLPEALRQLPRSPGWVSAELAYESAQRQLEAARAGLGLKASLGGDYSLAGSSTPSPDPTQRLSLSGNASLGGLLPWSSAYDGLRSAERGLARAALERQEARNTLYAAALGQYFSARQAALGHEAAQAALRLRQRQLEVATARQQAGQATLEDLIAAQQNLADAQVSAVNAEGNLSLARLSLANTLGLEASALGELSTAPEAAELPPGGLEQFLAQALAQRPDVRKAQLQVAEAQDRLAIAQRDRWFPAASLSLGYGLGQSGGGSVQAGLNLQSGLATLSASYPLLGGSSTASSAVSVGLSVDLAVLAPGADAAIASAQTALAAAQKALETARKSAELDVRQRHLESQNARARVEVARLALSNAEQSLKTAQARLGAGTATALDVQLAQLNVQQSQLSLETALASAQTAALRLRAALGEDLTGGDR</sequence>
<evidence type="ECO:0000256" key="6">
    <source>
        <dbReference type="ARBA" id="ARBA00023136"/>
    </source>
</evidence>
<gene>
    <name evidence="10" type="ORF">Mterra_02526</name>
</gene>
<feature type="chain" id="PRO_5017425882" evidence="9">
    <location>
        <begin position="21"/>
        <end position="446"/>
    </location>
</feature>
<keyword evidence="11" id="KW-1185">Reference proteome</keyword>
<dbReference type="InterPro" id="IPR051906">
    <property type="entry name" value="TolC-like"/>
</dbReference>
<dbReference type="Proteomes" id="UP000265715">
    <property type="component" value="Unassembled WGS sequence"/>
</dbReference>
<reference evidence="10 11" key="1">
    <citation type="submission" date="2018-08" db="EMBL/GenBank/DDBJ databases">
        <title>Meiothermus terrae DSM 26712 genome sequencing project.</title>
        <authorList>
            <person name="Da Costa M.S."/>
            <person name="Albuquerque L."/>
            <person name="Raposo P."/>
            <person name="Froufe H.J.C."/>
            <person name="Barroso C.S."/>
            <person name="Egas C."/>
        </authorList>
    </citation>
    <scope>NUCLEOTIDE SEQUENCE [LARGE SCALE GENOMIC DNA]</scope>
    <source>
        <strain evidence="10 11">DSM 26712</strain>
    </source>
</reference>
<dbReference type="Gene3D" id="1.20.1600.10">
    <property type="entry name" value="Outer membrane efflux proteins (OEP)"/>
    <property type="match status" value="1"/>
</dbReference>
<dbReference type="SUPFAM" id="SSF56954">
    <property type="entry name" value="Outer membrane efflux proteins (OEP)"/>
    <property type="match status" value="1"/>
</dbReference>
<dbReference type="GO" id="GO:1990281">
    <property type="term" value="C:efflux pump complex"/>
    <property type="evidence" value="ECO:0007669"/>
    <property type="project" value="TreeGrafter"/>
</dbReference>
<keyword evidence="6" id="KW-0472">Membrane</keyword>
<dbReference type="GO" id="GO:0015562">
    <property type="term" value="F:efflux transmembrane transporter activity"/>
    <property type="evidence" value="ECO:0007669"/>
    <property type="project" value="InterPro"/>
</dbReference>
<comment type="subcellular location">
    <subcellularLocation>
        <location evidence="1">Cell outer membrane</location>
    </subcellularLocation>
</comment>
<keyword evidence="7" id="KW-0998">Cell outer membrane</keyword>
<dbReference type="GO" id="GO:0009279">
    <property type="term" value="C:cell outer membrane"/>
    <property type="evidence" value="ECO:0007669"/>
    <property type="project" value="UniProtKB-SubCell"/>
</dbReference>
<feature type="signal peptide" evidence="9">
    <location>
        <begin position="1"/>
        <end position="20"/>
    </location>
</feature>
<evidence type="ECO:0000256" key="4">
    <source>
        <dbReference type="ARBA" id="ARBA00022452"/>
    </source>
</evidence>
<evidence type="ECO:0000313" key="10">
    <source>
        <dbReference type="EMBL" id="RIH82780.1"/>
    </source>
</evidence>
<name>A0A399EHS5_9DEIN</name>
<evidence type="ECO:0000256" key="9">
    <source>
        <dbReference type="SAM" id="SignalP"/>
    </source>
</evidence>
<keyword evidence="5" id="KW-0812">Transmembrane</keyword>
<evidence type="ECO:0000256" key="7">
    <source>
        <dbReference type="ARBA" id="ARBA00023237"/>
    </source>
</evidence>
<evidence type="ECO:0000256" key="2">
    <source>
        <dbReference type="ARBA" id="ARBA00007613"/>
    </source>
</evidence>
<organism evidence="10 11">
    <name type="scientific">Calidithermus terrae</name>
    <dbReference type="NCBI Taxonomy" id="1408545"/>
    <lineage>
        <taxon>Bacteria</taxon>
        <taxon>Thermotogati</taxon>
        <taxon>Deinococcota</taxon>
        <taxon>Deinococci</taxon>
        <taxon>Thermales</taxon>
        <taxon>Thermaceae</taxon>
        <taxon>Calidithermus</taxon>
    </lineage>
</organism>
<evidence type="ECO:0000313" key="11">
    <source>
        <dbReference type="Proteomes" id="UP000265715"/>
    </source>
</evidence>
<dbReference type="PANTHER" id="PTHR30026:SF20">
    <property type="entry name" value="OUTER MEMBRANE PROTEIN TOLC"/>
    <property type="match status" value="1"/>
</dbReference>
<dbReference type="AlphaFoldDB" id="A0A399EHS5"/>
<protein>
    <submittedName>
        <fullName evidence="10">Type I secretion outer membrane protein, TolC family</fullName>
    </submittedName>
</protein>
<keyword evidence="3" id="KW-0813">Transport</keyword>
<evidence type="ECO:0000256" key="5">
    <source>
        <dbReference type="ARBA" id="ARBA00022692"/>
    </source>
</evidence>
<evidence type="ECO:0000256" key="3">
    <source>
        <dbReference type="ARBA" id="ARBA00022448"/>
    </source>
</evidence>
<evidence type="ECO:0000256" key="1">
    <source>
        <dbReference type="ARBA" id="ARBA00004442"/>
    </source>
</evidence>
<dbReference type="Pfam" id="PF02321">
    <property type="entry name" value="OEP"/>
    <property type="match status" value="2"/>
</dbReference>